<dbReference type="OrthoDB" id="20507at2759"/>
<feature type="region of interest" description="Disordered" evidence="1">
    <location>
        <begin position="86"/>
        <end position="105"/>
    </location>
</feature>
<dbReference type="RefSeq" id="XP_001797307.1">
    <property type="nucleotide sequence ID" value="XM_001797255.1"/>
</dbReference>
<feature type="region of interest" description="Disordered" evidence="1">
    <location>
        <begin position="347"/>
        <end position="366"/>
    </location>
</feature>
<accession>A0A7U2I360</accession>
<dbReference type="Pfam" id="PF07713">
    <property type="entry name" value="DUF1604"/>
    <property type="match status" value="1"/>
</dbReference>
<keyword evidence="4" id="KW-1185">Reference proteome</keyword>
<proteinExistence type="predicted"/>
<dbReference type="AlphaFoldDB" id="A0A7U2I360"/>
<dbReference type="InterPro" id="IPR011666">
    <property type="entry name" value="DUF1604"/>
</dbReference>
<dbReference type="InterPro" id="IPR000467">
    <property type="entry name" value="G_patch_dom"/>
</dbReference>
<gene>
    <name evidence="3" type="ORF">JI435_069470</name>
</gene>
<evidence type="ECO:0000313" key="4">
    <source>
        <dbReference type="Proteomes" id="UP000663193"/>
    </source>
</evidence>
<dbReference type="KEGG" id="pno:SNOG_06947"/>
<feature type="region of interest" description="Disordered" evidence="1">
    <location>
        <begin position="539"/>
        <end position="566"/>
    </location>
</feature>
<dbReference type="EMBL" id="CP069032">
    <property type="protein sequence ID" value="QRD00034.1"/>
    <property type="molecule type" value="Genomic_DNA"/>
</dbReference>
<sequence>MAYKRPRANSPSSAQKRSRPSKYVSLGTELPDEDGDDGAFVPVWKQTVTDERGRRRLHGAFTGGFSAGYFNTVGSKEGWAPKTFVSSRANRNKDQSHGQTQRAEDFMDEEDLAQAAESRQLETAQNFAGIGEAGAGDENDVFGLFLTQEETMGVKIAQKMGWRRDQGIGRKVRRNARLEDDASGDSAAHMFAPEDARIMTISREEVKRKGLGYLSEARLSVAADKQPERSAIPDMHFLEDSKKSALKKPVVKKSSFGVGILNDTGSDDEDPYELGPKITFNKTIGKDKKTKKPSKFAKAGIPDKPVFVSRKKDTSKSLTLLSRNSMDGKPPLKGFTLATDIAELRNKPKYPPPKIPPGWKSSKNAAAADPAKYQSVAEAAKASTLDTKARSALLGEKALPGKSVFDFIPKDARDRLANLSGRADLPQGLGQSGPEGHLPAATAQPKDLWSLVPFLDKGIAAGALAKGATGWMPYSEDPAKRARYVGFLELRAGLKTDLPERTSGLSISDWVKELQEFAHAAEVFKPTTGIMASRFTSSSSSTIQGSAGSGQENVLRQPTAKPEDPAEQAAKLGMYGAMTRTTFPFHPSRLLCKRFNVKPPPDMPPGGDAGEGGFRKETEEVVSKNAMEKMLHEVLTNGPGLQRPAWMGKADGPKETPQTDHAVVDVEKNEALTSERAPEDVFKAIFGDDDEDD</sequence>
<protein>
    <recommendedName>
        <fullName evidence="2">G-patch domain-containing protein</fullName>
    </recommendedName>
</protein>
<organism evidence="3 4">
    <name type="scientific">Phaeosphaeria nodorum (strain SN15 / ATCC MYA-4574 / FGSC 10173)</name>
    <name type="common">Glume blotch fungus</name>
    <name type="synonym">Parastagonospora nodorum</name>
    <dbReference type="NCBI Taxonomy" id="321614"/>
    <lineage>
        <taxon>Eukaryota</taxon>
        <taxon>Fungi</taxon>
        <taxon>Dikarya</taxon>
        <taxon>Ascomycota</taxon>
        <taxon>Pezizomycotina</taxon>
        <taxon>Dothideomycetes</taxon>
        <taxon>Pleosporomycetidae</taxon>
        <taxon>Pleosporales</taxon>
        <taxon>Pleosporineae</taxon>
        <taxon>Phaeosphaeriaceae</taxon>
        <taxon>Parastagonospora</taxon>
    </lineage>
</organism>
<dbReference type="PROSITE" id="PS50174">
    <property type="entry name" value="G_PATCH"/>
    <property type="match status" value="1"/>
</dbReference>
<feature type="domain" description="G-patch" evidence="2">
    <location>
        <begin position="149"/>
        <end position="216"/>
    </location>
</feature>
<dbReference type="GO" id="GO:0006397">
    <property type="term" value="P:mRNA processing"/>
    <property type="evidence" value="ECO:0007669"/>
    <property type="project" value="InterPro"/>
</dbReference>
<dbReference type="GO" id="GO:0003676">
    <property type="term" value="F:nucleic acid binding"/>
    <property type="evidence" value="ECO:0007669"/>
    <property type="project" value="InterPro"/>
</dbReference>
<evidence type="ECO:0000313" key="3">
    <source>
        <dbReference type="EMBL" id="QRD00034.1"/>
    </source>
</evidence>
<dbReference type="Proteomes" id="UP000663193">
    <property type="component" value="Chromosome 10"/>
</dbReference>
<dbReference type="Pfam" id="PF26093">
    <property type="entry name" value="HTH_TGH"/>
    <property type="match status" value="1"/>
</dbReference>
<name>A0A7U2I360_PHANO</name>
<dbReference type="PANTHER" id="PTHR13384:SF19">
    <property type="entry name" value="G PATCH DOMAIN-CONTAINING PROTEIN 1"/>
    <property type="match status" value="1"/>
</dbReference>
<evidence type="ECO:0000259" key="2">
    <source>
        <dbReference type="PROSITE" id="PS50174"/>
    </source>
</evidence>
<feature type="compositionally biased region" description="Low complexity" evidence="1">
    <location>
        <begin position="539"/>
        <end position="551"/>
    </location>
</feature>
<evidence type="ECO:0000256" key="1">
    <source>
        <dbReference type="SAM" id="MobiDB-lite"/>
    </source>
</evidence>
<feature type="region of interest" description="Disordered" evidence="1">
    <location>
        <begin position="1"/>
        <end position="42"/>
    </location>
</feature>
<reference evidence="4" key="1">
    <citation type="journal article" date="2021" name="BMC Genomics">
        <title>Chromosome-level genome assembly and manually-curated proteome of model necrotroph Parastagonospora nodorum Sn15 reveals a genome-wide trove of candidate effector homologs, and redundancy of virulence-related functions within an accessory chromosome.</title>
        <authorList>
            <person name="Bertazzoni S."/>
            <person name="Jones D.A.B."/>
            <person name="Phan H.T."/>
            <person name="Tan K.-C."/>
            <person name="Hane J.K."/>
        </authorList>
    </citation>
    <scope>NUCLEOTIDE SEQUENCE [LARGE SCALE GENOMIC DNA]</scope>
    <source>
        <strain evidence="4">SN15 / ATCC MYA-4574 / FGSC 10173)</strain>
    </source>
</reference>
<dbReference type="PANTHER" id="PTHR13384">
    <property type="entry name" value="G PATCH DOMAIN-CONTAINING PROTEIN 1"/>
    <property type="match status" value="1"/>
</dbReference>
<dbReference type="VEuPathDB" id="FungiDB:JI435_069470"/>
<dbReference type="OMA" id="QLWQQHA"/>
<feature type="compositionally biased region" description="Basic and acidic residues" evidence="1">
    <location>
        <begin position="651"/>
        <end position="660"/>
    </location>
</feature>
<feature type="region of interest" description="Disordered" evidence="1">
    <location>
        <begin position="637"/>
        <end position="660"/>
    </location>
</feature>